<dbReference type="eggNOG" id="COG4580">
    <property type="taxonomic scope" value="Bacteria"/>
</dbReference>
<dbReference type="PANTHER" id="PTHR38762:SF1">
    <property type="entry name" value="CRYPTIC OUTER MEMBRANE PORIN BGLH-RELATED"/>
    <property type="match status" value="1"/>
</dbReference>
<dbReference type="GO" id="GO:0046930">
    <property type="term" value="C:pore complex"/>
    <property type="evidence" value="ECO:0007669"/>
    <property type="project" value="UniProtKB-KW"/>
</dbReference>
<dbReference type="Gene3D" id="2.40.170.10">
    <property type="entry name" value="Porin, LamB type"/>
    <property type="match status" value="1"/>
</dbReference>
<sequence length="530" mass="59027">MIKINSVSLNIITLALLYAGVPNHALAAKLTVEERLELLEKELNATRKELQEYKIAASQASQNMAPKPRDVNVTVVNDNAQNAAKATPTSSSTAANANPSNATVSSTPLTLRDISNYVKNDIGFTYSGYFRSGWATSSRGVPKSYAIGSLGRFGNEHSGWFDLILNQRVYDQDGKTAHAVVWLDGNVGQSYSNGVFDSSSDNLLQFSDMYVTTTGFIPFLPEATFWVGKHYLKNYEIQMLDWKAHKADSAGAVGLENIDVGVGKLDMALLRQDLDLYNKSFTSTTQVNTNAIDIRYREIPLWNKATLEIDGKYNTANESDSQHSSNYFELKDAWLATGLFRQNFDNGGFNEFALQYASNSIASGFMRISDANPDYGDGKYYYGEHTGGTAFRLISQGETYLHPDVIIANALVYGRGNDLYSYETGAHSDFETFRAVVRPAYIWDQYNQTGVELAYFNQTNKAGGVNYRESGYKTTLFHTLKVSTSMLTSRPEIRFYASYLKSLENGISQFSFADDKDDQFSLGVQAEVWW</sequence>
<dbReference type="CDD" id="cd01346">
    <property type="entry name" value="Maltoporin-like"/>
    <property type="match status" value="1"/>
</dbReference>
<feature type="chain" id="PRO_5010565819" evidence="13">
    <location>
        <begin position="28"/>
        <end position="530"/>
    </location>
</feature>
<dbReference type="InterPro" id="IPR050286">
    <property type="entry name" value="G_neg_Bact_CarbUptk_Porin"/>
</dbReference>
<evidence type="ECO:0000313" key="16">
    <source>
        <dbReference type="Proteomes" id="UP000187280"/>
    </source>
</evidence>
<keyword evidence="7" id="KW-0406">Ion transport</keyword>
<evidence type="ECO:0000256" key="13">
    <source>
        <dbReference type="SAM" id="SignalP"/>
    </source>
</evidence>
<feature type="domain" description="LamB-type porin N-terminal" evidence="14">
    <location>
        <begin position="31"/>
        <end position="54"/>
    </location>
</feature>
<evidence type="ECO:0000256" key="10">
    <source>
        <dbReference type="ARBA" id="ARBA00023237"/>
    </source>
</evidence>
<dbReference type="EMBL" id="FNQS01000002">
    <property type="protein sequence ID" value="SEA10412.1"/>
    <property type="molecule type" value="Genomic_DNA"/>
</dbReference>
<proteinExistence type="inferred from homology"/>
<comment type="subcellular location">
    <subcellularLocation>
        <location evidence="1">Cell outer membrane</location>
        <topology evidence="1">Multi-pass membrane protein</topology>
    </subcellularLocation>
</comment>
<dbReference type="InterPro" id="IPR003192">
    <property type="entry name" value="Porin_LamB"/>
</dbReference>
<gene>
    <name evidence="15" type="ORF">SAMN02982996_00981</name>
</gene>
<evidence type="ECO:0000256" key="7">
    <source>
        <dbReference type="ARBA" id="ARBA00023065"/>
    </source>
</evidence>
<evidence type="ECO:0000256" key="4">
    <source>
        <dbReference type="ARBA" id="ARBA00022452"/>
    </source>
</evidence>
<keyword evidence="3" id="KW-0813">Transport</keyword>
<evidence type="ECO:0000256" key="2">
    <source>
        <dbReference type="ARBA" id="ARBA00007055"/>
    </source>
</evidence>
<dbReference type="Proteomes" id="UP000187280">
    <property type="component" value="Unassembled WGS sequence"/>
</dbReference>
<keyword evidence="6 13" id="KW-0732">Signal</keyword>
<evidence type="ECO:0000256" key="5">
    <source>
        <dbReference type="ARBA" id="ARBA00022692"/>
    </source>
</evidence>
<dbReference type="GO" id="GO:0015288">
    <property type="term" value="F:porin activity"/>
    <property type="evidence" value="ECO:0007669"/>
    <property type="project" value="UniProtKB-KW"/>
</dbReference>
<evidence type="ECO:0000256" key="12">
    <source>
        <dbReference type="SAM" id="MobiDB-lite"/>
    </source>
</evidence>
<organism evidence="15 16">
    <name type="scientific">Lonsdalea quercina</name>
    <dbReference type="NCBI Taxonomy" id="71657"/>
    <lineage>
        <taxon>Bacteria</taxon>
        <taxon>Pseudomonadati</taxon>
        <taxon>Pseudomonadota</taxon>
        <taxon>Gammaproteobacteria</taxon>
        <taxon>Enterobacterales</taxon>
        <taxon>Pectobacteriaceae</taxon>
        <taxon>Lonsdalea</taxon>
    </lineage>
</organism>
<dbReference type="GeneID" id="97763895"/>
<feature type="region of interest" description="Disordered" evidence="12">
    <location>
        <begin position="83"/>
        <end position="106"/>
    </location>
</feature>
<feature type="signal peptide" evidence="13">
    <location>
        <begin position="1"/>
        <end position="27"/>
    </location>
</feature>
<dbReference type="STRING" id="71657.SAMN02982996_00981"/>
<keyword evidence="9" id="KW-0472">Membrane</keyword>
<dbReference type="SUPFAM" id="SSF56935">
    <property type="entry name" value="Porins"/>
    <property type="match status" value="1"/>
</dbReference>
<dbReference type="Pfam" id="PF11471">
    <property type="entry name" value="Sugarporin_N"/>
    <property type="match status" value="1"/>
</dbReference>
<keyword evidence="16" id="KW-1185">Reference proteome</keyword>
<keyword evidence="10" id="KW-0998">Cell outer membrane</keyword>
<dbReference type="InterPro" id="IPR036998">
    <property type="entry name" value="Porin_LamB_sf"/>
</dbReference>
<dbReference type="GO" id="GO:0015144">
    <property type="term" value="F:carbohydrate transmembrane transporter activity"/>
    <property type="evidence" value="ECO:0007669"/>
    <property type="project" value="TreeGrafter"/>
</dbReference>
<evidence type="ECO:0000313" key="15">
    <source>
        <dbReference type="EMBL" id="SEA10412.1"/>
    </source>
</evidence>
<dbReference type="AlphaFoldDB" id="A0A1H3YHR8"/>
<keyword evidence="8" id="KW-0626">Porin</keyword>
<protein>
    <submittedName>
        <fullName evidence="15">Carbohydrate-specific outer membrane porin</fullName>
    </submittedName>
</protein>
<keyword evidence="4" id="KW-1134">Transmembrane beta strand</keyword>
<evidence type="ECO:0000259" key="14">
    <source>
        <dbReference type="Pfam" id="PF11471"/>
    </source>
</evidence>
<keyword evidence="11" id="KW-0175">Coiled coil</keyword>
<dbReference type="InterPro" id="IPR021570">
    <property type="entry name" value="LamB-type_porin_N_dom"/>
</dbReference>
<feature type="coiled-coil region" evidence="11">
    <location>
        <begin position="29"/>
        <end position="63"/>
    </location>
</feature>
<dbReference type="Pfam" id="PF02264">
    <property type="entry name" value="LamB"/>
    <property type="match status" value="1"/>
</dbReference>
<dbReference type="PANTHER" id="PTHR38762">
    <property type="entry name" value="CRYPTIC OUTER MEMBRANE PORIN BGLH-RELATED"/>
    <property type="match status" value="1"/>
</dbReference>
<evidence type="ECO:0000256" key="11">
    <source>
        <dbReference type="SAM" id="Coils"/>
    </source>
</evidence>
<reference evidence="15 16" key="1">
    <citation type="submission" date="2016-10" db="EMBL/GenBank/DDBJ databases">
        <authorList>
            <person name="de Groot N.N."/>
        </authorList>
    </citation>
    <scope>NUCLEOTIDE SEQUENCE [LARGE SCALE GENOMIC DNA]</scope>
    <source>
        <strain evidence="15 16">ATCC 29281</strain>
    </source>
</reference>
<evidence type="ECO:0000256" key="6">
    <source>
        <dbReference type="ARBA" id="ARBA00022729"/>
    </source>
</evidence>
<comment type="similarity">
    <text evidence="2">Belongs to the porin LamB (TC 1.B.3) family.</text>
</comment>
<evidence type="ECO:0000256" key="8">
    <source>
        <dbReference type="ARBA" id="ARBA00023114"/>
    </source>
</evidence>
<evidence type="ECO:0000256" key="3">
    <source>
        <dbReference type="ARBA" id="ARBA00022448"/>
    </source>
</evidence>
<evidence type="ECO:0000256" key="1">
    <source>
        <dbReference type="ARBA" id="ARBA00004571"/>
    </source>
</evidence>
<evidence type="ECO:0000256" key="9">
    <source>
        <dbReference type="ARBA" id="ARBA00023136"/>
    </source>
</evidence>
<dbReference type="GO" id="GO:0006811">
    <property type="term" value="P:monoatomic ion transport"/>
    <property type="evidence" value="ECO:0007669"/>
    <property type="project" value="UniProtKB-KW"/>
</dbReference>
<dbReference type="GO" id="GO:0015774">
    <property type="term" value="P:polysaccharide transport"/>
    <property type="evidence" value="ECO:0007669"/>
    <property type="project" value="TreeGrafter"/>
</dbReference>
<dbReference type="GO" id="GO:0009279">
    <property type="term" value="C:cell outer membrane"/>
    <property type="evidence" value="ECO:0007669"/>
    <property type="project" value="UniProtKB-SubCell"/>
</dbReference>
<name>A0A1H3YHR8_9GAMM</name>
<accession>A0A1H3YHR8</accession>
<keyword evidence="5" id="KW-0812">Transmembrane</keyword>
<dbReference type="RefSeq" id="WP_036152827.1">
    <property type="nucleotide sequence ID" value="NZ_FNQS01000002.1"/>
</dbReference>